<accession>A0A871BKS3</accession>
<keyword evidence="1" id="KW-0614">Plasmid</keyword>
<proteinExistence type="predicted"/>
<reference evidence="1" key="1">
    <citation type="journal article" date="2021" name="Front. Microbiol.">
        <title>Cellular and Genomic Properties of Haloferax gibbonsii LR2-5, the Host of Euryarchaeal Virus HFTV1.</title>
        <authorList>
            <person name="Tittes C."/>
            <person name="Schwarzer S."/>
            <person name="Pfeiffer F."/>
            <person name="Dyall-Smith M."/>
            <person name="Rodriguez-Franco M."/>
            <person name="Oksanen H.M."/>
            <person name="Quax T.E.F."/>
        </authorList>
    </citation>
    <scope>NUCLEOTIDE SEQUENCE</scope>
    <source>
        <strain evidence="1">LR2-5</strain>
    </source>
</reference>
<protein>
    <submittedName>
        <fullName evidence="1">Uncharacterized protein</fullName>
    </submittedName>
</protein>
<dbReference type="Proteomes" id="UP000663064">
    <property type="component" value="Plasmid pHGLR1"/>
</dbReference>
<organism evidence="1 2">
    <name type="scientific">Haloferax gibbonsii</name>
    <dbReference type="NCBI Taxonomy" id="35746"/>
    <lineage>
        <taxon>Archaea</taxon>
        <taxon>Methanobacteriati</taxon>
        <taxon>Methanobacteriota</taxon>
        <taxon>Stenosarchaea group</taxon>
        <taxon>Halobacteria</taxon>
        <taxon>Halobacteriales</taxon>
        <taxon>Haloferacaceae</taxon>
        <taxon>Haloferax</taxon>
    </lineage>
</organism>
<evidence type="ECO:0000313" key="2">
    <source>
        <dbReference type="Proteomes" id="UP000663064"/>
    </source>
</evidence>
<dbReference type="EMBL" id="CP063206">
    <property type="protein sequence ID" value="QOS13390.1"/>
    <property type="molecule type" value="Genomic_DNA"/>
</dbReference>
<dbReference type="AlphaFoldDB" id="A0A871BKS3"/>
<gene>
    <name evidence="1" type="ORF">HfgLR_20750</name>
</gene>
<geneLocation type="plasmid" evidence="1 2">
    <name>pHGLR1</name>
</geneLocation>
<evidence type="ECO:0000313" key="1">
    <source>
        <dbReference type="EMBL" id="QOS13390.1"/>
    </source>
</evidence>
<name>A0A871BKS3_HALGI</name>
<sequence length="72" mass="8408">MSFYRVSLPRYANGVYSFVNIYKNARLRRVTANPRMALHLLDLQKMPYIAYNHGTSLLLADLKICYGKKRLV</sequence>